<dbReference type="AlphaFoldDB" id="A0AA43Q302"/>
<dbReference type="GO" id="GO:0005509">
    <property type="term" value="F:calcium ion binding"/>
    <property type="evidence" value="ECO:0007669"/>
    <property type="project" value="InterPro"/>
</dbReference>
<comment type="caution">
    <text evidence="3">The sequence shown here is derived from an EMBL/GenBank/DDBJ whole genome shotgun (WGS) entry which is preliminary data.</text>
</comment>
<dbReference type="InterPro" id="IPR025282">
    <property type="entry name" value="DUF4214"/>
</dbReference>
<evidence type="ECO:0000313" key="3">
    <source>
        <dbReference type="EMBL" id="MDI1230705.1"/>
    </source>
</evidence>
<dbReference type="InterPro" id="IPR011049">
    <property type="entry name" value="Serralysin-like_metalloprot_C"/>
</dbReference>
<proteinExistence type="predicted"/>
<keyword evidence="1" id="KW-0106">Calcium</keyword>
<dbReference type="Gene3D" id="2.150.10.10">
    <property type="entry name" value="Serralysin-like metalloprotease, C-terminal"/>
    <property type="match status" value="1"/>
</dbReference>
<dbReference type="EMBL" id="JAQSDF010000013">
    <property type="protein sequence ID" value="MDI1230705.1"/>
    <property type="molecule type" value="Genomic_DNA"/>
</dbReference>
<dbReference type="Proteomes" id="UP001160519">
    <property type="component" value="Unassembled WGS sequence"/>
</dbReference>
<dbReference type="InterPro" id="IPR001343">
    <property type="entry name" value="Hemolysn_Ca-bd"/>
</dbReference>
<organism evidence="3 4">
    <name type="scientific">Candidatus Methylobacter titanis</name>
    <dbReference type="NCBI Taxonomy" id="3053457"/>
    <lineage>
        <taxon>Bacteria</taxon>
        <taxon>Pseudomonadati</taxon>
        <taxon>Pseudomonadota</taxon>
        <taxon>Gammaproteobacteria</taxon>
        <taxon>Methylococcales</taxon>
        <taxon>Methylococcaceae</taxon>
        <taxon>Methylobacter</taxon>
    </lineage>
</organism>
<dbReference type="PRINTS" id="PR00313">
    <property type="entry name" value="CABNDNGRPT"/>
</dbReference>
<protein>
    <submittedName>
        <fullName evidence="3">DUF4214 domain-containing protein</fullName>
    </submittedName>
</protein>
<gene>
    <name evidence="3" type="ORF">PSU93_06115</name>
</gene>
<feature type="domain" description="DUF4214" evidence="2">
    <location>
        <begin position="325"/>
        <end position="379"/>
    </location>
</feature>
<reference evidence="3" key="1">
    <citation type="submission" date="2023-01" db="EMBL/GenBank/DDBJ databases">
        <title>Biogeochemical cycle of methane in antarctic sediments.</title>
        <authorList>
            <person name="Roldan D.M."/>
            <person name="Menes R.J."/>
        </authorList>
    </citation>
    <scope>NUCLEOTIDE SEQUENCE [LARGE SCALE GENOMIC DNA]</scope>
    <source>
        <strain evidence="3">K-2018 MAG008</strain>
    </source>
</reference>
<dbReference type="Pfam" id="PF00353">
    <property type="entry name" value="HemolysinCabind"/>
    <property type="match status" value="1"/>
</dbReference>
<keyword evidence="4" id="KW-1185">Reference proteome</keyword>
<dbReference type="SUPFAM" id="SSF51120">
    <property type="entry name" value="beta-Roll"/>
    <property type="match status" value="1"/>
</dbReference>
<accession>A0AA43Q302</accession>
<sequence length="390" mass="42009">MPAMKGLQLCNRCPNVAGMARSYDLLSRSHALRGNEGNDVVYGGAGNDQLSGGSGNDQMNGGFGFDVALQVGALSDYQVMSLGSSAILIHNGTGERDSFTDVEQIRFDRGPALTLAHSQAEAVAGHLVSTWLNRHLPADEGAYVQQYLSTVSADDIVKAFLTLPETANLTPRSSDELLAELNTNPSMLNLDVHRDLIFSAANDQGYLPFGLALTVDGGAGFDVLHLSGTLNDMHLAQKANVLELTQLQDGGMLNLLNAEILAFDSGETVVLAHNSTAGVLGRLVHTFFKSDATVNEWQQGLQALQDNVAPNTILNWFQDRANLQGLNNNDYIQTLHQNTFNRAASLEELSRYQQQLDQGTLDRSGLAVELATSTEAIATVGTVMQFEGWM</sequence>
<evidence type="ECO:0000256" key="1">
    <source>
        <dbReference type="ARBA" id="ARBA00022837"/>
    </source>
</evidence>
<evidence type="ECO:0000259" key="2">
    <source>
        <dbReference type="Pfam" id="PF13946"/>
    </source>
</evidence>
<evidence type="ECO:0000313" key="4">
    <source>
        <dbReference type="Proteomes" id="UP001160519"/>
    </source>
</evidence>
<name>A0AA43Q302_9GAMM</name>
<dbReference type="Pfam" id="PF13946">
    <property type="entry name" value="DUF4214"/>
    <property type="match status" value="1"/>
</dbReference>